<accession>A0A812IY56</accession>
<feature type="compositionally biased region" description="Basic and acidic residues" evidence="1">
    <location>
        <begin position="477"/>
        <end position="505"/>
    </location>
</feature>
<sequence>MLPVGCSREPFASRWFKPLTVQTYAVCMNQKTAVSSTQQRPRAAQTPAAPHIGIGANQCKFGKLGRTCRESVFSNDLEASTWARGPSKTAMDEVDMSVFSKMAELLARPLSPTALEKEAKEEAAASRRAPKPRMAKARSGLQNRSGSALEPVRRSTAVTSSDHDTDAKGSILSAVSELSGLQQVWKEKAKHPSYRKAGPPRMKRPPVKVLAEEERLQKMDEIDNLEQQLTEAKNVAAAAREAAAAAERLAQSAEADEDSGSEKLASELLGSGPHEVPQKDGLHRQAEERVKARRQQEAKERREHSRREAEEKRKKQADAEAKASELERQAKERVQERIRAERTRERLLQEQQERDAEEREKRSRQVAEELRQQALKRLADKDQASRQLAEEMAKQESEARRLQIEESEARAEELRMKTRQRMHQHLREQKEQENAAEEARQRRIEDAARAEEGKIRQALQSQHRAQLRAAQFKHKARSEEQARILLHEEEMERQQEHAESALMERQRKRRWRANLGSKSLTPQSNASRASRASSQPPLRPLQSQDSHARGGGCSAESSRANTPSGPSCPTWAVVDSDAVQAAPARPRPHAARSHAVPQLTKLPRAASQPVRQRPPAALTSQGSRESSRATSPRCPDWHIGDADENPPALEEEVLSMSPRTAAGLCETPAPPDNMQSVPKPWKQKAIQVNSASYYLEALKAARGGRGTPSAAGRPAPGSRGYAEQMRLRAEDVEAKQREEQDTRMERGYAALQRVQQRGMQASPVRSSMA</sequence>
<feature type="compositionally biased region" description="Basic and acidic residues" evidence="1">
    <location>
        <begin position="115"/>
        <end position="125"/>
    </location>
</feature>
<evidence type="ECO:0008006" key="4">
    <source>
        <dbReference type="Google" id="ProtNLM"/>
    </source>
</evidence>
<proteinExistence type="predicted"/>
<dbReference type="OrthoDB" id="436648at2759"/>
<comment type="caution">
    <text evidence="2">The sequence shown here is derived from an EMBL/GenBank/DDBJ whole genome shotgun (WGS) entry which is preliminary data.</text>
</comment>
<feature type="compositionally biased region" description="Polar residues" evidence="1">
    <location>
        <begin position="618"/>
        <end position="630"/>
    </location>
</feature>
<feature type="region of interest" description="Disordered" evidence="1">
    <location>
        <begin position="701"/>
        <end position="769"/>
    </location>
</feature>
<name>A0A812IY56_9DINO</name>
<feature type="region of interest" description="Disordered" evidence="1">
    <location>
        <begin position="242"/>
        <end position="650"/>
    </location>
</feature>
<keyword evidence="3" id="KW-1185">Reference proteome</keyword>
<dbReference type="Proteomes" id="UP000601435">
    <property type="component" value="Unassembled WGS sequence"/>
</dbReference>
<feature type="compositionally biased region" description="Basic and acidic residues" evidence="1">
    <location>
        <begin position="425"/>
        <end position="455"/>
    </location>
</feature>
<feature type="region of interest" description="Disordered" evidence="1">
    <location>
        <begin position="183"/>
        <end position="204"/>
    </location>
</feature>
<feature type="compositionally biased region" description="Low complexity" evidence="1">
    <location>
        <begin position="242"/>
        <end position="253"/>
    </location>
</feature>
<feature type="region of interest" description="Disordered" evidence="1">
    <location>
        <begin position="113"/>
        <end position="167"/>
    </location>
</feature>
<evidence type="ECO:0000313" key="2">
    <source>
        <dbReference type="EMBL" id="CAE7180446.1"/>
    </source>
</evidence>
<dbReference type="AlphaFoldDB" id="A0A812IY56"/>
<feature type="compositionally biased region" description="Polar residues" evidence="1">
    <location>
        <begin position="555"/>
        <end position="567"/>
    </location>
</feature>
<feature type="compositionally biased region" description="Basic and acidic residues" evidence="1">
    <location>
        <begin position="725"/>
        <end position="746"/>
    </location>
</feature>
<reference evidence="2" key="1">
    <citation type="submission" date="2021-02" db="EMBL/GenBank/DDBJ databases">
        <authorList>
            <person name="Dougan E. K."/>
            <person name="Rhodes N."/>
            <person name="Thang M."/>
            <person name="Chan C."/>
        </authorList>
    </citation>
    <scope>NUCLEOTIDE SEQUENCE</scope>
</reference>
<feature type="compositionally biased region" description="Polar residues" evidence="1">
    <location>
        <begin position="753"/>
        <end position="769"/>
    </location>
</feature>
<feature type="compositionally biased region" description="Basic and acidic residues" evidence="1">
    <location>
        <begin position="276"/>
        <end position="416"/>
    </location>
</feature>
<gene>
    <name evidence="2" type="ORF">SNEC2469_LOCUS700</name>
</gene>
<evidence type="ECO:0000256" key="1">
    <source>
        <dbReference type="SAM" id="MobiDB-lite"/>
    </source>
</evidence>
<protein>
    <recommendedName>
        <fullName evidence="4">Reticulocyte-binding protein 2-like a</fullName>
    </recommendedName>
</protein>
<organism evidence="2 3">
    <name type="scientific">Symbiodinium necroappetens</name>
    <dbReference type="NCBI Taxonomy" id="1628268"/>
    <lineage>
        <taxon>Eukaryota</taxon>
        <taxon>Sar</taxon>
        <taxon>Alveolata</taxon>
        <taxon>Dinophyceae</taxon>
        <taxon>Suessiales</taxon>
        <taxon>Symbiodiniaceae</taxon>
        <taxon>Symbiodinium</taxon>
    </lineage>
</organism>
<dbReference type="EMBL" id="CAJNJA010004559">
    <property type="protein sequence ID" value="CAE7180446.1"/>
    <property type="molecule type" value="Genomic_DNA"/>
</dbReference>
<feature type="compositionally biased region" description="Low complexity" evidence="1">
    <location>
        <begin position="522"/>
        <end position="536"/>
    </location>
</feature>
<evidence type="ECO:0000313" key="3">
    <source>
        <dbReference type="Proteomes" id="UP000601435"/>
    </source>
</evidence>